<dbReference type="SUPFAM" id="SSF47095">
    <property type="entry name" value="HMG-box"/>
    <property type="match status" value="1"/>
</dbReference>
<feature type="domain" description="HMG box" evidence="5">
    <location>
        <begin position="35"/>
        <end position="109"/>
    </location>
</feature>
<keyword evidence="3" id="KW-0539">Nucleus</keyword>
<dbReference type="GO" id="GO:0030154">
    <property type="term" value="P:cell differentiation"/>
    <property type="evidence" value="ECO:0007669"/>
    <property type="project" value="TreeGrafter"/>
</dbReference>
<proteinExistence type="predicted"/>
<organism evidence="6 7">
    <name type="scientific">Pterulicium gracile</name>
    <dbReference type="NCBI Taxonomy" id="1884261"/>
    <lineage>
        <taxon>Eukaryota</taxon>
        <taxon>Fungi</taxon>
        <taxon>Dikarya</taxon>
        <taxon>Basidiomycota</taxon>
        <taxon>Agaricomycotina</taxon>
        <taxon>Agaricomycetes</taxon>
        <taxon>Agaricomycetidae</taxon>
        <taxon>Agaricales</taxon>
        <taxon>Pleurotineae</taxon>
        <taxon>Pterulaceae</taxon>
        <taxon>Pterulicium</taxon>
    </lineage>
</organism>
<evidence type="ECO:0000256" key="3">
    <source>
        <dbReference type="PROSITE-ProRule" id="PRU00267"/>
    </source>
</evidence>
<evidence type="ECO:0000256" key="2">
    <source>
        <dbReference type="ARBA" id="ARBA00023163"/>
    </source>
</evidence>
<dbReference type="GO" id="GO:0001228">
    <property type="term" value="F:DNA-binding transcription activator activity, RNA polymerase II-specific"/>
    <property type="evidence" value="ECO:0007669"/>
    <property type="project" value="TreeGrafter"/>
</dbReference>
<dbReference type="Proteomes" id="UP000305067">
    <property type="component" value="Unassembled WGS sequence"/>
</dbReference>
<feature type="region of interest" description="Disordered" evidence="4">
    <location>
        <begin position="1"/>
        <end position="39"/>
    </location>
</feature>
<keyword evidence="2" id="KW-0804">Transcription</keyword>
<reference evidence="6 7" key="1">
    <citation type="journal article" date="2019" name="Nat. Ecol. Evol.">
        <title>Megaphylogeny resolves global patterns of mushroom evolution.</title>
        <authorList>
            <person name="Varga T."/>
            <person name="Krizsan K."/>
            <person name="Foldi C."/>
            <person name="Dima B."/>
            <person name="Sanchez-Garcia M."/>
            <person name="Sanchez-Ramirez S."/>
            <person name="Szollosi G.J."/>
            <person name="Szarkandi J.G."/>
            <person name="Papp V."/>
            <person name="Albert L."/>
            <person name="Andreopoulos W."/>
            <person name="Angelini C."/>
            <person name="Antonin V."/>
            <person name="Barry K.W."/>
            <person name="Bougher N.L."/>
            <person name="Buchanan P."/>
            <person name="Buyck B."/>
            <person name="Bense V."/>
            <person name="Catcheside P."/>
            <person name="Chovatia M."/>
            <person name="Cooper J."/>
            <person name="Damon W."/>
            <person name="Desjardin D."/>
            <person name="Finy P."/>
            <person name="Geml J."/>
            <person name="Haridas S."/>
            <person name="Hughes K."/>
            <person name="Justo A."/>
            <person name="Karasinski D."/>
            <person name="Kautmanova I."/>
            <person name="Kiss B."/>
            <person name="Kocsube S."/>
            <person name="Kotiranta H."/>
            <person name="LaButti K.M."/>
            <person name="Lechner B.E."/>
            <person name="Liimatainen K."/>
            <person name="Lipzen A."/>
            <person name="Lukacs Z."/>
            <person name="Mihaltcheva S."/>
            <person name="Morgado L.N."/>
            <person name="Niskanen T."/>
            <person name="Noordeloos M.E."/>
            <person name="Ohm R.A."/>
            <person name="Ortiz-Santana B."/>
            <person name="Ovrebo C."/>
            <person name="Racz N."/>
            <person name="Riley R."/>
            <person name="Savchenko A."/>
            <person name="Shiryaev A."/>
            <person name="Soop K."/>
            <person name="Spirin V."/>
            <person name="Szebenyi C."/>
            <person name="Tomsovsky M."/>
            <person name="Tulloss R.E."/>
            <person name="Uehling J."/>
            <person name="Grigoriev I.V."/>
            <person name="Vagvolgyi C."/>
            <person name="Papp T."/>
            <person name="Martin F.M."/>
            <person name="Miettinen O."/>
            <person name="Hibbett D.S."/>
            <person name="Nagy L.G."/>
        </authorList>
    </citation>
    <scope>NUCLEOTIDE SEQUENCE [LARGE SCALE GENOMIC DNA]</scope>
    <source>
        <strain evidence="6 7">CBS 309.79</strain>
    </source>
</reference>
<dbReference type="Gene3D" id="1.10.30.10">
    <property type="entry name" value="High mobility group box domain"/>
    <property type="match status" value="1"/>
</dbReference>
<protein>
    <recommendedName>
        <fullName evidence="5">HMG box domain-containing protein</fullName>
    </recommendedName>
</protein>
<feature type="compositionally biased region" description="Basic residues" evidence="4">
    <location>
        <begin position="109"/>
        <end position="122"/>
    </location>
</feature>
<name>A0A5C3Q1I1_9AGAR</name>
<dbReference type="PANTHER" id="PTHR10270:SF161">
    <property type="entry name" value="SEX-DETERMINING REGION Y PROTEIN"/>
    <property type="match status" value="1"/>
</dbReference>
<accession>A0A5C3Q1I1</accession>
<dbReference type="Pfam" id="PF00505">
    <property type="entry name" value="HMG_box"/>
    <property type="match status" value="1"/>
</dbReference>
<dbReference type="SMART" id="SM00398">
    <property type="entry name" value="HMG"/>
    <property type="match status" value="1"/>
</dbReference>
<feature type="compositionally biased region" description="Low complexity" evidence="4">
    <location>
        <begin position="142"/>
        <end position="181"/>
    </location>
</feature>
<feature type="non-terminal residue" evidence="6">
    <location>
        <position position="211"/>
    </location>
</feature>
<evidence type="ECO:0000313" key="7">
    <source>
        <dbReference type="Proteomes" id="UP000305067"/>
    </source>
</evidence>
<feature type="DNA-binding region" description="HMG box" evidence="3">
    <location>
        <begin position="35"/>
        <end position="109"/>
    </location>
</feature>
<dbReference type="PROSITE" id="PS50118">
    <property type="entry name" value="HMG_BOX_2"/>
    <property type="match status" value="1"/>
</dbReference>
<dbReference type="EMBL" id="ML178870">
    <property type="protein sequence ID" value="TFK95955.1"/>
    <property type="molecule type" value="Genomic_DNA"/>
</dbReference>
<evidence type="ECO:0000313" key="6">
    <source>
        <dbReference type="EMBL" id="TFK95955.1"/>
    </source>
</evidence>
<evidence type="ECO:0000259" key="5">
    <source>
        <dbReference type="PROSITE" id="PS50118"/>
    </source>
</evidence>
<sequence>MPKTTTSQLRISSPFSEYDLSTPEPEAEPKSEVQPPRPANEFMLFRKDLCESVRLASAVGEKAPAKKVVSNLAAARWRELGEAEKAKWTARAAAAKREHEIQYPSCQYKPKRSKKGKAKRGKVNAAKKQVLGEKIASKKTPGACASRSRSRSVSSAASGSSSGSSESGRSSSTASGPTSRESSYEPSPDAIFPPTSLPISTTVPTAISPPS</sequence>
<dbReference type="PANTHER" id="PTHR10270">
    <property type="entry name" value="SOX TRANSCRIPTION FACTOR"/>
    <property type="match status" value="1"/>
</dbReference>
<evidence type="ECO:0000256" key="1">
    <source>
        <dbReference type="ARBA" id="ARBA00023125"/>
    </source>
</evidence>
<feature type="region of interest" description="Disordered" evidence="4">
    <location>
        <begin position="92"/>
        <end position="211"/>
    </location>
</feature>
<dbReference type="AlphaFoldDB" id="A0A5C3Q1I1"/>
<dbReference type="GO" id="GO:0000978">
    <property type="term" value="F:RNA polymerase II cis-regulatory region sequence-specific DNA binding"/>
    <property type="evidence" value="ECO:0007669"/>
    <property type="project" value="TreeGrafter"/>
</dbReference>
<dbReference type="STRING" id="1884261.A0A5C3Q1I1"/>
<dbReference type="InterPro" id="IPR050140">
    <property type="entry name" value="SRY-related_HMG-box_TF-like"/>
</dbReference>
<feature type="compositionally biased region" description="Polar residues" evidence="4">
    <location>
        <begin position="1"/>
        <end position="15"/>
    </location>
</feature>
<dbReference type="GO" id="GO:0005634">
    <property type="term" value="C:nucleus"/>
    <property type="evidence" value="ECO:0007669"/>
    <property type="project" value="UniProtKB-UniRule"/>
</dbReference>
<dbReference type="InterPro" id="IPR009071">
    <property type="entry name" value="HMG_box_dom"/>
</dbReference>
<gene>
    <name evidence="6" type="ORF">BDV98DRAFT_576939</name>
</gene>
<dbReference type="InterPro" id="IPR036910">
    <property type="entry name" value="HMG_box_dom_sf"/>
</dbReference>
<evidence type="ECO:0000256" key="4">
    <source>
        <dbReference type="SAM" id="MobiDB-lite"/>
    </source>
</evidence>
<keyword evidence="1 3" id="KW-0238">DNA-binding</keyword>
<keyword evidence="7" id="KW-1185">Reference proteome</keyword>